<accession>A0A914ZDI9</accession>
<organism evidence="2 3">
    <name type="scientific">Panagrolaimus superbus</name>
    <dbReference type="NCBI Taxonomy" id="310955"/>
    <lineage>
        <taxon>Eukaryota</taxon>
        <taxon>Metazoa</taxon>
        <taxon>Ecdysozoa</taxon>
        <taxon>Nematoda</taxon>
        <taxon>Chromadorea</taxon>
        <taxon>Rhabditida</taxon>
        <taxon>Tylenchina</taxon>
        <taxon>Panagrolaimomorpha</taxon>
        <taxon>Panagrolaimoidea</taxon>
        <taxon>Panagrolaimidae</taxon>
        <taxon>Panagrolaimus</taxon>
    </lineage>
</organism>
<dbReference type="Proteomes" id="UP000887577">
    <property type="component" value="Unplaced"/>
</dbReference>
<evidence type="ECO:0000313" key="3">
    <source>
        <dbReference type="WBParaSite" id="PSU_v2.g8331.t1"/>
    </source>
</evidence>
<name>A0A914ZDI9_9BILA</name>
<reference evidence="3" key="1">
    <citation type="submission" date="2022-11" db="UniProtKB">
        <authorList>
            <consortium name="WormBaseParasite"/>
        </authorList>
    </citation>
    <scope>IDENTIFICATION</scope>
</reference>
<keyword evidence="2" id="KW-1185">Reference proteome</keyword>
<feature type="region of interest" description="Disordered" evidence="1">
    <location>
        <begin position="17"/>
        <end position="100"/>
    </location>
</feature>
<proteinExistence type="predicted"/>
<feature type="compositionally biased region" description="Polar residues" evidence="1">
    <location>
        <begin position="81"/>
        <end position="100"/>
    </location>
</feature>
<feature type="compositionally biased region" description="Basic and acidic residues" evidence="1">
    <location>
        <begin position="22"/>
        <end position="49"/>
    </location>
</feature>
<evidence type="ECO:0000313" key="2">
    <source>
        <dbReference type="Proteomes" id="UP000887577"/>
    </source>
</evidence>
<dbReference type="WBParaSite" id="PSU_v2.g8331.t1">
    <property type="protein sequence ID" value="PSU_v2.g8331.t1"/>
    <property type="gene ID" value="PSU_v2.g8331"/>
</dbReference>
<sequence length="100" mass="10808">MAAEKAREMTQYVTGAVLNTAEDVKEMATDDGEQKDVTKNESVDKEKKLQQPWDIGAPSSLPGPTESDGLKYGCKPASPEEISNSSRHALAHPTSSLKTF</sequence>
<dbReference type="AlphaFoldDB" id="A0A914ZDI9"/>
<evidence type="ECO:0000256" key="1">
    <source>
        <dbReference type="SAM" id="MobiDB-lite"/>
    </source>
</evidence>
<protein>
    <submittedName>
        <fullName evidence="3">Late embryogenesis abundant protein</fullName>
    </submittedName>
</protein>